<protein>
    <submittedName>
        <fullName evidence="3">Endonuclease</fullName>
    </submittedName>
</protein>
<dbReference type="EMBL" id="QEWP01000001">
    <property type="protein sequence ID" value="PWE01016.1"/>
    <property type="molecule type" value="Genomic_DNA"/>
</dbReference>
<dbReference type="AlphaFoldDB" id="A0A2U2BD63"/>
<evidence type="ECO:0000259" key="2">
    <source>
        <dbReference type="Pfam" id="PF03372"/>
    </source>
</evidence>
<dbReference type="PANTHER" id="PTHR14859:SF15">
    <property type="entry name" value="ENDONUCLEASE_EXONUCLEASE_PHOSPHATASE DOMAIN-CONTAINING PROTEIN"/>
    <property type="match status" value="1"/>
</dbReference>
<dbReference type="GO" id="GO:0004519">
    <property type="term" value="F:endonuclease activity"/>
    <property type="evidence" value="ECO:0007669"/>
    <property type="project" value="UniProtKB-KW"/>
</dbReference>
<dbReference type="OrthoDB" id="635146at2"/>
<dbReference type="GO" id="GO:0016020">
    <property type="term" value="C:membrane"/>
    <property type="evidence" value="ECO:0007669"/>
    <property type="project" value="GOC"/>
</dbReference>
<feature type="transmembrane region" description="Helical" evidence="1">
    <location>
        <begin position="35"/>
        <end position="55"/>
    </location>
</feature>
<feature type="domain" description="Endonuclease/exonuclease/phosphatase" evidence="2">
    <location>
        <begin position="102"/>
        <end position="353"/>
    </location>
</feature>
<keyword evidence="3" id="KW-0540">Nuclease</keyword>
<keyword evidence="1" id="KW-0472">Membrane</keyword>
<evidence type="ECO:0000256" key="1">
    <source>
        <dbReference type="SAM" id="Phobius"/>
    </source>
</evidence>
<dbReference type="CDD" id="cd09084">
    <property type="entry name" value="EEP-2"/>
    <property type="match status" value="1"/>
</dbReference>
<dbReference type="GO" id="GO:0006506">
    <property type="term" value="P:GPI anchor biosynthetic process"/>
    <property type="evidence" value="ECO:0007669"/>
    <property type="project" value="TreeGrafter"/>
</dbReference>
<keyword evidence="3" id="KW-0255">Endonuclease</keyword>
<dbReference type="RefSeq" id="WP_109262471.1">
    <property type="nucleotide sequence ID" value="NZ_QEWP01000001.1"/>
</dbReference>
<sequence length="369" mass="42521">MRRFLKSISFFITLAFALLLLASVATIYISPVKIHFLTLMGFAFPVLWVINLLLFTGHTFRKSKRLLIPLLALALTWNQWSNVFQLNGAQKPEAMHTPVKVMSYNARMFDFYNWSGRENTPEAIYNFLRSEKPDILCIQEYFTSERKEGFLPNQTRARFRAMGYQHVEYRFDNGRGAGYGIATLSKYPIVNKGSLLFKESKNMSIFSDININGNVVRVFNNHLESIGFNPHDFDVIDSLRFEMNEQQREGIQQIVTKMSRAFRQRSTQAETLSNHISNSPYPVIVCGDFNDTPISYVYRTMRGNLKDAFRESGKGLGGTYNGRLPSLRIDYIFHAAEFNSYNFKRYKVDYSDHYPISTTLELAPGAAKE</sequence>
<dbReference type="Pfam" id="PF03372">
    <property type="entry name" value="Exo_endo_phos"/>
    <property type="match status" value="1"/>
</dbReference>
<keyword evidence="1" id="KW-1133">Transmembrane helix</keyword>
<organism evidence="3 4">
    <name type="scientific">Marinilabilia rubra</name>
    <dbReference type="NCBI Taxonomy" id="2162893"/>
    <lineage>
        <taxon>Bacteria</taxon>
        <taxon>Pseudomonadati</taxon>
        <taxon>Bacteroidota</taxon>
        <taxon>Bacteroidia</taxon>
        <taxon>Marinilabiliales</taxon>
        <taxon>Marinilabiliaceae</taxon>
        <taxon>Marinilabilia</taxon>
    </lineage>
</organism>
<reference evidence="3 4" key="1">
    <citation type="submission" date="2018-05" db="EMBL/GenBank/DDBJ databases">
        <title>Marinilabilia rubrum sp. nov., isolated from saltern sediment.</title>
        <authorList>
            <person name="Zhang R."/>
        </authorList>
    </citation>
    <scope>NUCLEOTIDE SEQUENCE [LARGE SCALE GENOMIC DNA]</scope>
    <source>
        <strain evidence="3 4">WTE16</strain>
    </source>
</reference>
<keyword evidence="4" id="KW-1185">Reference proteome</keyword>
<evidence type="ECO:0000313" key="4">
    <source>
        <dbReference type="Proteomes" id="UP000244956"/>
    </source>
</evidence>
<proteinExistence type="predicted"/>
<accession>A0A2U2BD63</accession>
<dbReference type="PANTHER" id="PTHR14859">
    <property type="entry name" value="CALCOFLUOR WHITE HYPERSENSITIVE PROTEIN PRECURSOR"/>
    <property type="match status" value="1"/>
</dbReference>
<dbReference type="InterPro" id="IPR051916">
    <property type="entry name" value="GPI-anchor_lipid_remodeler"/>
</dbReference>
<dbReference type="SUPFAM" id="SSF56219">
    <property type="entry name" value="DNase I-like"/>
    <property type="match status" value="1"/>
</dbReference>
<name>A0A2U2BD63_9BACT</name>
<dbReference type="Proteomes" id="UP000244956">
    <property type="component" value="Unassembled WGS sequence"/>
</dbReference>
<comment type="caution">
    <text evidence="3">The sequence shown here is derived from an EMBL/GenBank/DDBJ whole genome shotgun (WGS) entry which is preliminary data.</text>
</comment>
<keyword evidence="3" id="KW-0378">Hydrolase</keyword>
<dbReference type="Gene3D" id="3.60.10.10">
    <property type="entry name" value="Endonuclease/exonuclease/phosphatase"/>
    <property type="match status" value="1"/>
</dbReference>
<keyword evidence="1" id="KW-0812">Transmembrane</keyword>
<dbReference type="InterPro" id="IPR036691">
    <property type="entry name" value="Endo/exonu/phosph_ase_sf"/>
</dbReference>
<gene>
    <name evidence="3" type="ORF">DDZ16_00575</name>
</gene>
<evidence type="ECO:0000313" key="3">
    <source>
        <dbReference type="EMBL" id="PWE01016.1"/>
    </source>
</evidence>
<dbReference type="InterPro" id="IPR005135">
    <property type="entry name" value="Endo/exonuclease/phosphatase"/>
</dbReference>